<sequence>MAHRELDLQERRLVEDLLQAKMSIAQIAVRLSRHRSTIYREIRRNRFEDSELPQLSSYYYGMLAQKRAAECQATRQTGPVATRGTGPFDEP</sequence>
<dbReference type="PANTHER" id="PTHR10948:SF23">
    <property type="entry name" value="TRANSPOSASE INSI FOR INSERTION SEQUENCE ELEMENT IS30A-RELATED"/>
    <property type="match status" value="1"/>
</dbReference>
<dbReference type="SUPFAM" id="SSF46689">
    <property type="entry name" value="Homeodomain-like"/>
    <property type="match status" value="1"/>
</dbReference>
<dbReference type="AlphaFoldDB" id="A0A9X2FP74"/>
<dbReference type="EMBL" id="JAMYXC010000018">
    <property type="protein sequence ID" value="MCP1167154.1"/>
    <property type="molecule type" value="Genomic_DNA"/>
</dbReference>
<evidence type="ECO:0000259" key="1">
    <source>
        <dbReference type="Pfam" id="PF13936"/>
    </source>
</evidence>
<dbReference type="PANTHER" id="PTHR10948">
    <property type="entry name" value="TRANSPOSASE"/>
    <property type="match status" value="1"/>
</dbReference>
<proteinExistence type="predicted"/>
<accession>A0A9X2FP74</accession>
<dbReference type="InterPro" id="IPR025246">
    <property type="entry name" value="IS30-like_HTH"/>
</dbReference>
<dbReference type="GO" id="GO:0004803">
    <property type="term" value="F:transposase activity"/>
    <property type="evidence" value="ECO:0007669"/>
    <property type="project" value="TreeGrafter"/>
</dbReference>
<dbReference type="Pfam" id="PF13936">
    <property type="entry name" value="HTH_38"/>
    <property type="match status" value="1"/>
</dbReference>
<dbReference type="InterPro" id="IPR009057">
    <property type="entry name" value="Homeodomain-like_sf"/>
</dbReference>
<dbReference type="Proteomes" id="UP001139477">
    <property type="component" value="Unassembled WGS sequence"/>
</dbReference>
<organism evidence="2 3">
    <name type="scientific">Limimaricola litoreus</name>
    <dbReference type="NCBI Taxonomy" id="2955316"/>
    <lineage>
        <taxon>Bacteria</taxon>
        <taxon>Pseudomonadati</taxon>
        <taxon>Pseudomonadota</taxon>
        <taxon>Alphaproteobacteria</taxon>
        <taxon>Rhodobacterales</taxon>
        <taxon>Paracoccaceae</taxon>
        <taxon>Limimaricola</taxon>
    </lineage>
</organism>
<protein>
    <submittedName>
        <fullName evidence="2">Helix-turn-helix domain-containing protein</fullName>
    </submittedName>
</protein>
<comment type="caution">
    <text evidence="2">The sequence shown here is derived from an EMBL/GenBank/DDBJ whole genome shotgun (WGS) entry which is preliminary data.</text>
</comment>
<dbReference type="GO" id="GO:0032196">
    <property type="term" value="P:transposition"/>
    <property type="evidence" value="ECO:0007669"/>
    <property type="project" value="TreeGrafter"/>
</dbReference>
<feature type="domain" description="Transposase IS30-like HTH" evidence="1">
    <location>
        <begin position="4"/>
        <end position="45"/>
    </location>
</feature>
<evidence type="ECO:0000313" key="3">
    <source>
        <dbReference type="Proteomes" id="UP001139477"/>
    </source>
</evidence>
<dbReference type="InterPro" id="IPR051917">
    <property type="entry name" value="Transposase-Integrase"/>
</dbReference>
<evidence type="ECO:0000313" key="2">
    <source>
        <dbReference type="EMBL" id="MCP1167154.1"/>
    </source>
</evidence>
<gene>
    <name evidence="2" type="ORF">NHG85_01200</name>
</gene>
<dbReference type="GO" id="GO:0005829">
    <property type="term" value="C:cytosol"/>
    <property type="evidence" value="ECO:0007669"/>
    <property type="project" value="TreeGrafter"/>
</dbReference>
<keyword evidence="3" id="KW-1185">Reference proteome</keyword>
<reference evidence="2" key="1">
    <citation type="submission" date="2022-06" db="EMBL/GenBank/DDBJ databases">
        <title>Limimaricola sediminis sp. nov., isolated from an intertidal sediment.</title>
        <authorList>
            <person name="Shao X."/>
        </authorList>
    </citation>
    <scope>NUCLEOTIDE SEQUENCE</scope>
    <source>
        <strain evidence="2">ASW11-118</strain>
    </source>
</reference>
<name>A0A9X2FP74_9RHOB</name>